<organism evidence="3 4">
    <name type="scientific">Folsomia candida</name>
    <name type="common">Springtail</name>
    <dbReference type="NCBI Taxonomy" id="158441"/>
    <lineage>
        <taxon>Eukaryota</taxon>
        <taxon>Metazoa</taxon>
        <taxon>Ecdysozoa</taxon>
        <taxon>Arthropoda</taxon>
        <taxon>Hexapoda</taxon>
        <taxon>Collembola</taxon>
        <taxon>Entomobryomorpha</taxon>
        <taxon>Isotomoidea</taxon>
        <taxon>Isotomidae</taxon>
        <taxon>Proisotominae</taxon>
        <taxon>Folsomia</taxon>
    </lineage>
</organism>
<proteinExistence type="predicted"/>
<feature type="transmembrane region" description="Helical" evidence="1">
    <location>
        <begin position="24"/>
        <end position="44"/>
    </location>
</feature>
<evidence type="ECO:0000313" key="3">
    <source>
        <dbReference type="EMBL" id="OXA41283.1"/>
    </source>
</evidence>
<dbReference type="Proteomes" id="UP000198287">
    <property type="component" value="Unassembled WGS sequence"/>
</dbReference>
<dbReference type="EMBL" id="LNIX01000030">
    <property type="protein sequence ID" value="OXA41283.1"/>
    <property type="molecule type" value="Genomic_DNA"/>
</dbReference>
<comment type="caution">
    <text evidence="3">The sequence shown here is derived from an EMBL/GenBank/DDBJ whole genome shotgun (WGS) entry which is preliminary data.</text>
</comment>
<keyword evidence="1" id="KW-1133">Transmembrane helix</keyword>
<sequence length="180" mass="19708">MQQPSWINKLKLPPSPSSHTSESLIFTTMVHISVIGLFFVYFFIGKASGACEWFPGEEVVNCEEGGDGRLTFQSDGNLVIYDGKGTSIWASDTRPCGRRAVFQKDGNLVVFNRGGKIVYSTATTGLGNRMTFSQGKLAIYDTAYETAWTSSDFWRKKGCCDANYPSDVQECTGGGPVGRK</sequence>
<dbReference type="Gene3D" id="2.90.10.30">
    <property type="match status" value="1"/>
</dbReference>
<gene>
    <name evidence="3" type="ORF">Fcan01_24151</name>
</gene>
<dbReference type="InterPro" id="IPR001480">
    <property type="entry name" value="Bulb-type_lectin_dom"/>
</dbReference>
<dbReference type="SUPFAM" id="SSF51110">
    <property type="entry name" value="alpha-D-mannose-specific plant lectins"/>
    <property type="match status" value="1"/>
</dbReference>
<accession>A0A226D810</accession>
<dbReference type="InterPro" id="IPR036426">
    <property type="entry name" value="Bulb-type_lectin_dom_sf"/>
</dbReference>
<feature type="domain" description="Bulb-type lectin" evidence="2">
    <location>
        <begin position="1"/>
        <end position="123"/>
    </location>
</feature>
<keyword evidence="1" id="KW-0472">Membrane</keyword>
<evidence type="ECO:0000259" key="2">
    <source>
        <dbReference type="PROSITE" id="PS50927"/>
    </source>
</evidence>
<name>A0A226D810_FOLCA</name>
<keyword evidence="4" id="KW-1185">Reference proteome</keyword>
<dbReference type="AlphaFoldDB" id="A0A226D810"/>
<protein>
    <submittedName>
        <fullName evidence="3">Comitin</fullName>
    </submittedName>
</protein>
<evidence type="ECO:0000256" key="1">
    <source>
        <dbReference type="SAM" id="Phobius"/>
    </source>
</evidence>
<evidence type="ECO:0000313" key="4">
    <source>
        <dbReference type="Proteomes" id="UP000198287"/>
    </source>
</evidence>
<dbReference type="PROSITE" id="PS50927">
    <property type="entry name" value="BULB_LECTIN"/>
    <property type="match status" value="1"/>
</dbReference>
<keyword evidence="1" id="KW-0812">Transmembrane</keyword>
<dbReference type="OrthoDB" id="1884773at2759"/>
<reference evidence="3 4" key="1">
    <citation type="submission" date="2015-12" db="EMBL/GenBank/DDBJ databases">
        <title>The genome of Folsomia candida.</title>
        <authorList>
            <person name="Faddeeva A."/>
            <person name="Derks M.F."/>
            <person name="Anvar Y."/>
            <person name="Smit S."/>
            <person name="Van Straalen N."/>
            <person name="Roelofs D."/>
        </authorList>
    </citation>
    <scope>NUCLEOTIDE SEQUENCE [LARGE SCALE GENOMIC DNA]</scope>
    <source>
        <strain evidence="3 4">VU population</strain>
        <tissue evidence="3">Whole body</tissue>
    </source>
</reference>
<dbReference type="SMART" id="SM00108">
    <property type="entry name" value="B_lectin"/>
    <property type="match status" value="1"/>
</dbReference>